<dbReference type="Gene3D" id="3.10.490.10">
    <property type="entry name" value="Gamma-glutamyl cyclotransferase-like"/>
    <property type="match status" value="1"/>
</dbReference>
<dbReference type="GO" id="GO:0005829">
    <property type="term" value="C:cytosol"/>
    <property type="evidence" value="ECO:0000318"/>
    <property type="project" value="GO_Central"/>
</dbReference>
<dbReference type="InterPro" id="IPR039126">
    <property type="entry name" value="GGACT"/>
</dbReference>
<evidence type="ECO:0000256" key="3">
    <source>
        <dbReference type="RuleBase" id="RU367036"/>
    </source>
</evidence>
<keyword evidence="6" id="KW-1185">Reference proteome</keyword>
<protein>
    <recommendedName>
        <fullName evidence="3">Gamma-glutamylcyclotransferase family protein</fullName>
    </recommendedName>
</protein>
<dbReference type="InParanoid" id="A7STA6"/>
<dbReference type="Pfam" id="PF06094">
    <property type="entry name" value="GGACT"/>
    <property type="match status" value="1"/>
</dbReference>
<dbReference type="InterPro" id="IPR036568">
    <property type="entry name" value="GGCT-like_sf"/>
</dbReference>
<dbReference type="EMBL" id="DS469792">
    <property type="protein sequence ID" value="EDO33078.1"/>
    <property type="molecule type" value="Genomic_DNA"/>
</dbReference>
<dbReference type="KEGG" id="nve:5504256"/>
<dbReference type="STRING" id="45351.A7STA6"/>
<dbReference type="GO" id="GO:0061929">
    <property type="term" value="F:gamma-glutamylaminecyclotransferase activity"/>
    <property type="evidence" value="ECO:0007669"/>
    <property type="project" value="InterPro"/>
</dbReference>
<dbReference type="InterPro" id="IPR009288">
    <property type="entry name" value="AIG2-like_dom"/>
</dbReference>
<proteinExistence type="inferred from homology"/>
<name>A7STA6_NEMVE</name>
<dbReference type="CDD" id="cd06661">
    <property type="entry name" value="GGCT_like"/>
    <property type="match status" value="1"/>
</dbReference>
<evidence type="ECO:0000256" key="2">
    <source>
        <dbReference type="PIRSR" id="PIRSR639126-1"/>
    </source>
</evidence>
<evidence type="ECO:0000313" key="6">
    <source>
        <dbReference type="Proteomes" id="UP000001593"/>
    </source>
</evidence>
<dbReference type="PANTHER" id="PTHR12510:SF4">
    <property type="entry name" value="GAMMA-GLUTAMYLAMINECYCLOTRANSFERASE"/>
    <property type="match status" value="1"/>
</dbReference>
<dbReference type="PANTHER" id="PTHR12510">
    <property type="entry name" value="TROPONIN C-AKIN-1 PROTEIN"/>
    <property type="match status" value="1"/>
</dbReference>
<dbReference type="FunFam" id="3.10.490.10:FF:000011">
    <property type="entry name" value="Troponin C-akin-1 protein"/>
    <property type="match status" value="1"/>
</dbReference>
<organism evidence="5 6">
    <name type="scientific">Nematostella vectensis</name>
    <name type="common">Starlet sea anemone</name>
    <dbReference type="NCBI Taxonomy" id="45351"/>
    <lineage>
        <taxon>Eukaryota</taxon>
        <taxon>Metazoa</taxon>
        <taxon>Cnidaria</taxon>
        <taxon>Anthozoa</taxon>
        <taxon>Hexacorallia</taxon>
        <taxon>Actiniaria</taxon>
        <taxon>Edwardsiidae</taxon>
        <taxon>Nematostella</taxon>
    </lineage>
</organism>
<dbReference type="SUPFAM" id="SSF110857">
    <property type="entry name" value="Gamma-glutamyl cyclotransferase-like"/>
    <property type="match status" value="1"/>
</dbReference>
<feature type="domain" description="Gamma-glutamylcyclotransferase AIG2-like" evidence="4">
    <location>
        <begin position="7"/>
        <end position="121"/>
    </location>
</feature>
<dbReference type="eggNOG" id="KOG4450">
    <property type="taxonomic scope" value="Eukaryota"/>
</dbReference>
<comment type="similarity">
    <text evidence="1 3">Belongs to the gamma-glutamylcyclotransferase family.</text>
</comment>
<feature type="active site" description="Proton acceptor" evidence="2">
    <location>
        <position position="85"/>
    </location>
</feature>
<gene>
    <name evidence="5" type="ORF">NEMVEDRAFT_v1g247277</name>
</gene>
<dbReference type="AlphaFoldDB" id="A7STA6"/>
<dbReference type="HOGENOM" id="CLU_083466_1_0_1"/>
<dbReference type="OMA" id="GRITEMF"/>
<dbReference type="PhylomeDB" id="A7STA6"/>
<evidence type="ECO:0000256" key="1">
    <source>
        <dbReference type="ARBA" id="ARBA00008861"/>
    </source>
</evidence>
<sequence length="159" mass="18254">MSNLVKIFVYGTLKQGFPNHHLLSNPLSGTTKLLCSARTENCYPLVVASDAAIPFMMDIPGKGQRVKGEVYEVCPQALVHLDKLEDHPRWYRRQPCQVVTEDSEPELMSCEAYFLMNPKDSLLQKTFLEEYSLDCTKEYVRVEGRTYIDLRSQTQSLQM</sequence>
<dbReference type="InterPro" id="IPR013024">
    <property type="entry name" value="GGCT-like"/>
</dbReference>
<accession>A7STA6</accession>
<evidence type="ECO:0000313" key="5">
    <source>
        <dbReference type="EMBL" id="EDO33078.1"/>
    </source>
</evidence>
<dbReference type="OrthoDB" id="113620at2759"/>
<evidence type="ECO:0000259" key="4">
    <source>
        <dbReference type="Pfam" id="PF06094"/>
    </source>
</evidence>
<reference evidence="5 6" key="1">
    <citation type="journal article" date="2007" name="Science">
        <title>Sea anemone genome reveals ancestral eumetazoan gene repertoire and genomic organization.</title>
        <authorList>
            <person name="Putnam N.H."/>
            <person name="Srivastava M."/>
            <person name="Hellsten U."/>
            <person name="Dirks B."/>
            <person name="Chapman J."/>
            <person name="Salamov A."/>
            <person name="Terry A."/>
            <person name="Shapiro H."/>
            <person name="Lindquist E."/>
            <person name="Kapitonov V.V."/>
            <person name="Jurka J."/>
            <person name="Genikhovich G."/>
            <person name="Grigoriev I.V."/>
            <person name="Lucas S.M."/>
            <person name="Steele R.E."/>
            <person name="Finnerty J.R."/>
            <person name="Technau U."/>
            <person name="Martindale M.Q."/>
            <person name="Rokhsar D.S."/>
        </authorList>
    </citation>
    <scope>NUCLEOTIDE SEQUENCE [LARGE SCALE GENOMIC DNA]</scope>
    <source>
        <strain evidence="6">CH2 X CH6</strain>
    </source>
</reference>
<dbReference type="Proteomes" id="UP000001593">
    <property type="component" value="Unassembled WGS sequence"/>
</dbReference>